<proteinExistence type="predicted"/>
<name>A0A4R5FGQ0_9ACTN</name>
<dbReference type="EMBL" id="SMLD01000049">
    <property type="protein sequence ID" value="TDE49948.1"/>
    <property type="molecule type" value="Genomic_DNA"/>
</dbReference>
<accession>A0A4R5FGQ0</accession>
<sequence length="247" mass="26966">MTEHAPTPTPCCDCPPSEQGSTIRGLVALGEQTNPVYDRELAPGRRAEARDQIASHRPGRGSGVDWGQYQESGTHAVIAPLHGSRFECSGRIRSCPAKPLPPVRKTRMKDFSSAGCTNASTSLRERRALGENGWTGPAHAALQPVRSWIRGLLCCGPMAGGRKVFVLKERSLVEAPAGHEHGRMERINRRTSCSVKDVAMFATTAVRRQTSQRLPAASSRSALTRARPKVFLPPSVYPALRFHRRPS</sequence>
<dbReference type="Proteomes" id="UP000295136">
    <property type="component" value="Unassembled WGS sequence"/>
</dbReference>
<comment type="caution">
    <text evidence="1">The sequence shown here is derived from an EMBL/GenBank/DDBJ whole genome shotgun (WGS) entry which is preliminary data.</text>
</comment>
<organism evidence="1 2">
    <name type="scientific">Nonomuraea mesophila</name>
    <dbReference type="NCBI Taxonomy" id="2530382"/>
    <lineage>
        <taxon>Bacteria</taxon>
        <taxon>Bacillati</taxon>
        <taxon>Actinomycetota</taxon>
        <taxon>Actinomycetes</taxon>
        <taxon>Streptosporangiales</taxon>
        <taxon>Streptosporangiaceae</taxon>
        <taxon>Nonomuraea</taxon>
    </lineage>
</organism>
<protein>
    <submittedName>
        <fullName evidence="1">Uncharacterized protein</fullName>
    </submittedName>
</protein>
<dbReference type="AlphaFoldDB" id="A0A4R5FGQ0"/>
<reference evidence="1 2" key="1">
    <citation type="submission" date="2019-03" db="EMBL/GenBank/DDBJ databases">
        <title>Draft genome sequences of novel Actinobacteria.</title>
        <authorList>
            <person name="Sahin N."/>
            <person name="Ay H."/>
            <person name="Saygin H."/>
        </authorList>
    </citation>
    <scope>NUCLEOTIDE SEQUENCE [LARGE SCALE GENOMIC DNA]</scope>
    <source>
        <strain evidence="1 2">6K102</strain>
    </source>
</reference>
<keyword evidence="2" id="KW-1185">Reference proteome</keyword>
<evidence type="ECO:0000313" key="2">
    <source>
        <dbReference type="Proteomes" id="UP000295136"/>
    </source>
</evidence>
<gene>
    <name evidence="1" type="ORF">E1295_20090</name>
</gene>
<evidence type="ECO:0000313" key="1">
    <source>
        <dbReference type="EMBL" id="TDE49948.1"/>
    </source>
</evidence>